<protein>
    <recommendedName>
        <fullName evidence="1">DUF7053 domain-containing protein</fullName>
    </recommendedName>
</protein>
<keyword evidence="3" id="KW-1185">Reference proteome</keyword>
<dbReference type="Proteomes" id="UP000283895">
    <property type="component" value="Unassembled WGS sequence"/>
</dbReference>
<dbReference type="EMBL" id="LKEA01000001">
    <property type="protein sequence ID" value="ROW12207.1"/>
    <property type="molecule type" value="Genomic_DNA"/>
</dbReference>
<feature type="domain" description="DUF7053" evidence="1">
    <location>
        <begin position="9"/>
        <end position="162"/>
    </location>
</feature>
<sequence>MSFFNTSASLVHSSKLPNQVSQKQGITMLHDHEFFMQCNPHMEEFDVIGQVSDAALPDGIEAQSPTTSYKVIDKVATLPKGIWDSTVESTYEFTNTELGLFVRIKSPLNVVMDTVWEIRESDSGLELVEDSNIKCSRLLIGVVKSLNEGGWSHIHDKMLNRLRGETQGSGTNVNIG</sequence>
<evidence type="ECO:0000259" key="1">
    <source>
        <dbReference type="Pfam" id="PF23155"/>
    </source>
</evidence>
<proteinExistence type="predicted"/>
<dbReference type="PANTHER" id="PTHR38117">
    <property type="entry name" value="NACHT AND WD40 DOMAIN PROTEIN"/>
    <property type="match status" value="1"/>
</dbReference>
<dbReference type="STRING" id="356882.A0A423X8S7"/>
<comment type="caution">
    <text evidence="2">The sequence shown here is derived from an EMBL/GenBank/DDBJ whole genome shotgun (WGS) entry which is preliminary data.</text>
</comment>
<dbReference type="OrthoDB" id="4794810at2759"/>
<reference evidence="2 3" key="1">
    <citation type="submission" date="2015-09" db="EMBL/GenBank/DDBJ databases">
        <title>Host preference determinants of Valsa canker pathogens revealed by comparative genomics.</title>
        <authorList>
            <person name="Yin Z."/>
            <person name="Huang L."/>
        </authorList>
    </citation>
    <scope>NUCLEOTIDE SEQUENCE [LARGE SCALE GENOMIC DNA]</scope>
    <source>
        <strain evidence="2 3">03-1</strain>
    </source>
</reference>
<dbReference type="PANTHER" id="PTHR38117:SF1">
    <property type="entry name" value="DUF3074 DOMAIN-CONTAINING PROTEIN"/>
    <property type="match status" value="1"/>
</dbReference>
<dbReference type="Pfam" id="PF23155">
    <property type="entry name" value="DUF7053"/>
    <property type="match status" value="1"/>
</dbReference>
<organism evidence="2 3">
    <name type="scientific">Cytospora schulzeri</name>
    <dbReference type="NCBI Taxonomy" id="448051"/>
    <lineage>
        <taxon>Eukaryota</taxon>
        <taxon>Fungi</taxon>
        <taxon>Dikarya</taxon>
        <taxon>Ascomycota</taxon>
        <taxon>Pezizomycotina</taxon>
        <taxon>Sordariomycetes</taxon>
        <taxon>Sordariomycetidae</taxon>
        <taxon>Diaporthales</taxon>
        <taxon>Cytosporaceae</taxon>
        <taxon>Cytospora</taxon>
    </lineage>
</organism>
<dbReference type="InterPro" id="IPR055481">
    <property type="entry name" value="DUF7053"/>
</dbReference>
<evidence type="ECO:0000313" key="2">
    <source>
        <dbReference type="EMBL" id="ROW12207.1"/>
    </source>
</evidence>
<evidence type="ECO:0000313" key="3">
    <source>
        <dbReference type="Proteomes" id="UP000283895"/>
    </source>
</evidence>
<accession>A0A423X8S7</accession>
<name>A0A423X8S7_9PEZI</name>
<dbReference type="AlphaFoldDB" id="A0A423X8S7"/>
<gene>
    <name evidence="2" type="ORF">VMCG_00349</name>
</gene>